<feature type="compositionally biased region" description="Polar residues" evidence="1">
    <location>
        <begin position="159"/>
        <end position="169"/>
    </location>
</feature>
<name>A0A179FXF8_METCM</name>
<sequence>MATWPPKSASSSPKSFYTANDSEIEGSTTASSPAQGLPCPYRDARPLPRELKDHCHIFLEEQLYSCAINLLNSTLGSGMSRRTPSSKSVAIPPPSHLALLCTLIVHPIHTTRAERPEHRDVSAMALDYLRNLLTVVGPVNAGFRDAFQFHHALPRSSRRSGFTSPNADSDMSDGDAERDQDRLQGRMANRSSLWFRGQDLWTTIGWAFNTSTLYPERWRYWKVWLEFMLDVLETDWDERERQDEAGHAATRREGVAPTTSRSESMMAMYMEQNTDGHMAMNLKRIMKALFADGGALSSSTFLELFEREPRGPKKASKKRKRDQVLDLENDKFGDYFDDDSISSGISEPPTPQKSRNGRKNDAMGILRPGLVESVGIRLRFFKLLSATTAALRKQRELDNLYEDYVLAIKKLPLQLYALYVTQRDNPLPSEIHVTLIQELFHLLLPPTYKDPAKVDPEGDAEGRLTMPMLQHCYVSLPANTVGLEDNAKLSLLVENAIQLLWVSDMIEYTDNFGDACEKGIQAREAKAKKKRTGKVQAESSDVSARDVLTQSGERIRILVQVLRESACVMIE</sequence>
<dbReference type="KEGG" id="pchm:VFPPC_13346"/>
<protein>
    <submittedName>
        <fullName evidence="2">Major facilitator superfamily transporter</fullName>
    </submittedName>
</protein>
<reference evidence="2 3" key="1">
    <citation type="journal article" date="2016" name="PLoS Pathog.">
        <title>Biosynthesis of antibiotic leucinostatins in bio-control fungus Purpureocillium lilacinum and their inhibition on phytophthora revealed by genome mining.</title>
        <authorList>
            <person name="Wang G."/>
            <person name="Liu Z."/>
            <person name="Lin R."/>
            <person name="Li E."/>
            <person name="Mao Z."/>
            <person name="Ling J."/>
            <person name="Yang Y."/>
            <person name="Yin W.B."/>
            <person name="Xie B."/>
        </authorList>
    </citation>
    <scope>NUCLEOTIDE SEQUENCE [LARGE SCALE GENOMIC DNA]</scope>
    <source>
        <strain evidence="2">170</strain>
    </source>
</reference>
<dbReference type="EMBL" id="LSBJ02000002">
    <property type="protein sequence ID" value="OAQ70366.1"/>
    <property type="molecule type" value="Genomic_DNA"/>
</dbReference>
<dbReference type="STRING" id="1380566.A0A179FXF8"/>
<evidence type="ECO:0000256" key="1">
    <source>
        <dbReference type="SAM" id="MobiDB-lite"/>
    </source>
</evidence>
<proteinExistence type="predicted"/>
<feature type="region of interest" description="Disordered" evidence="1">
    <location>
        <begin position="156"/>
        <end position="181"/>
    </location>
</feature>
<dbReference type="RefSeq" id="XP_018146903.1">
    <property type="nucleotide sequence ID" value="XM_018291123.1"/>
</dbReference>
<feature type="compositionally biased region" description="Basic and acidic residues" evidence="1">
    <location>
        <begin position="242"/>
        <end position="254"/>
    </location>
</feature>
<dbReference type="Proteomes" id="UP000078397">
    <property type="component" value="Unassembled WGS sequence"/>
</dbReference>
<gene>
    <name evidence="2" type="ORF">VFPPC_13346</name>
</gene>
<dbReference type="GeneID" id="28855117"/>
<feature type="region of interest" description="Disordered" evidence="1">
    <location>
        <begin position="1"/>
        <end position="41"/>
    </location>
</feature>
<dbReference type="OrthoDB" id="5411773at2759"/>
<feature type="compositionally biased region" description="Low complexity" evidence="1">
    <location>
        <begin position="1"/>
        <end position="15"/>
    </location>
</feature>
<dbReference type="AlphaFoldDB" id="A0A179FXF8"/>
<feature type="region of interest" description="Disordered" evidence="1">
    <location>
        <begin position="338"/>
        <end position="361"/>
    </location>
</feature>
<keyword evidence="3" id="KW-1185">Reference proteome</keyword>
<evidence type="ECO:0000313" key="2">
    <source>
        <dbReference type="EMBL" id="OAQ70366.1"/>
    </source>
</evidence>
<organism evidence="2 3">
    <name type="scientific">Pochonia chlamydosporia 170</name>
    <dbReference type="NCBI Taxonomy" id="1380566"/>
    <lineage>
        <taxon>Eukaryota</taxon>
        <taxon>Fungi</taxon>
        <taxon>Dikarya</taxon>
        <taxon>Ascomycota</taxon>
        <taxon>Pezizomycotina</taxon>
        <taxon>Sordariomycetes</taxon>
        <taxon>Hypocreomycetidae</taxon>
        <taxon>Hypocreales</taxon>
        <taxon>Clavicipitaceae</taxon>
        <taxon>Pochonia</taxon>
    </lineage>
</organism>
<feature type="compositionally biased region" description="Polar residues" evidence="1">
    <location>
        <begin position="17"/>
        <end position="34"/>
    </location>
</feature>
<evidence type="ECO:0000313" key="3">
    <source>
        <dbReference type="Proteomes" id="UP000078397"/>
    </source>
</evidence>
<accession>A0A179FXF8</accession>
<comment type="caution">
    <text evidence="2">The sequence shown here is derived from an EMBL/GenBank/DDBJ whole genome shotgun (WGS) entry which is preliminary data.</text>
</comment>
<feature type="region of interest" description="Disordered" evidence="1">
    <location>
        <begin position="242"/>
        <end position="262"/>
    </location>
</feature>